<gene>
    <name evidence="2" type="ORF">KCX82_18685</name>
</gene>
<dbReference type="EMBL" id="JAGSND010000018">
    <property type="protein sequence ID" value="MBR0599915.1"/>
    <property type="molecule type" value="Genomic_DNA"/>
</dbReference>
<keyword evidence="1" id="KW-1133">Transmembrane helix</keyword>
<dbReference type="PANTHER" id="PTHR37841">
    <property type="entry name" value="GLR2918 PROTEIN"/>
    <property type="match status" value="1"/>
</dbReference>
<comment type="caution">
    <text evidence="2">The sequence shown here is derived from an EMBL/GenBank/DDBJ whole genome shotgun (WGS) entry which is preliminary data.</text>
</comment>
<dbReference type="Proteomes" id="UP000675664">
    <property type="component" value="Unassembled WGS sequence"/>
</dbReference>
<accession>A0A8J7W6N6</accession>
<dbReference type="AlphaFoldDB" id="A0A8J7W6N6"/>
<keyword evidence="3" id="KW-1185">Reference proteome</keyword>
<feature type="transmembrane region" description="Helical" evidence="1">
    <location>
        <begin position="76"/>
        <end position="94"/>
    </location>
</feature>
<dbReference type="SUPFAM" id="SSF69360">
    <property type="entry name" value="Cell wall binding repeat"/>
    <property type="match status" value="1"/>
</dbReference>
<feature type="transmembrane region" description="Helical" evidence="1">
    <location>
        <begin position="144"/>
        <end position="165"/>
    </location>
</feature>
<organism evidence="2 3">
    <name type="scientific">Sinanaerobacter chloroacetimidivorans</name>
    <dbReference type="NCBI Taxonomy" id="2818044"/>
    <lineage>
        <taxon>Bacteria</taxon>
        <taxon>Bacillati</taxon>
        <taxon>Bacillota</taxon>
        <taxon>Clostridia</taxon>
        <taxon>Peptostreptococcales</taxon>
        <taxon>Anaerovoracaceae</taxon>
        <taxon>Sinanaerobacter</taxon>
    </lineage>
</organism>
<proteinExistence type="predicted"/>
<dbReference type="PANTHER" id="PTHR37841:SF1">
    <property type="entry name" value="DUF3298 DOMAIN-CONTAINING PROTEIN"/>
    <property type="match status" value="1"/>
</dbReference>
<protein>
    <submittedName>
        <fullName evidence="2">WG repeat-containing protein</fullName>
    </submittedName>
</protein>
<name>A0A8J7W6N6_9FIRM</name>
<feature type="transmembrane region" description="Helical" evidence="1">
    <location>
        <begin position="6"/>
        <end position="24"/>
    </location>
</feature>
<reference evidence="2" key="1">
    <citation type="submission" date="2021-04" db="EMBL/GenBank/DDBJ databases">
        <title>Sinoanaerobacter chloroacetimidivorans sp. nov., an obligate anaerobic bacterium isolated from anaerobic sludge.</title>
        <authorList>
            <person name="Bao Y."/>
        </authorList>
    </citation>
    <scope>NUCLEOTIDE SEQUENCE</scope>
    <source>
        <strain evidence="2">BAD-6</strain>
    </source>
</reference>
<evidence type="ECO:0000256" key="1">
    <source>
        <dbReference type="SAM" id="Phobius"/>
    </source>
</evidence>
<feature type="transmembrane region" description="Helical" evidence="1">
    <location>
        <begin position="100"/>
        <end position="123"/>
    </location>
</feature>
<dbReference type="InterPro" id="IPR032774">
    <property type="entry name" value="WG_beta_rep"/>
</dbReference>
<sequence length="570" mass="66174">MVTVNAPFYLALIVILIVLPVKLVEGYLFKEKPSSAETEKEQRAAKTLNYKNNKTHRTDTLKKLFFFDRANLKRPWYTGIPVFIFVFTNSMLFQNRKFPFLFWVTYCIAAYFFIIAFEIWTLLRVNKDYFSDHDRKRRYLKTQLAQGIVAFCLLVAFIFGLLSYMDWKNSDPISITENIDWVLEPEYEGSWPQFTEGLVPLSEQGKYGYLDKTGKSVIPFQYDSAWNFSEGLAAVERKGKWGYIDKEGRQKIPMIYDSAMDFNEGVAPVKRDGQWIVIDDQGKVLFETDYEWIGKYSDGYAYVEVKDPKYYKRTHGNYLDKQGKLLLPESIYQKYDIWEGFSEGCFPAHDKESNKFCYLDENGEKTIKQGYLDAHSFTNGYALVTLETGERARIDRNGNILEYVPEENYFEYDYNEGLKIYTEETGEDIFRDDLVKKGLKDRFGNILLPANFRSVTPSSEGLIGIRVNDRWGFIENPLPKPARGVDPELWIEDRTVIATVGGREVYAGELELYAYSLRKENPDIRGTAAYKMAFEQLKKEKVRQVPGEVGDPSGIRYQIGGTYYKLLLLN</sequence>
<keyword evidence="1" id="KW-0812">Transmembrane</keyword>
<keyword evidence="1" id="KW-0472">Membrane</keyword>
<evidence type="ECO:0000313" key="3">
    <source>
        <dbReference type="Proteomes" id="UP000675664"/>
    </source>
</evidence>
<dbReference type="RefSeq" id="WP_227020044.1">
    <property type="nucleotide sequence ID" value="NZ_JAGSND010000018.1"/>
</dbReference>
<reference evidence="2" key="2">
    <citation type="submission" date="2021-04" db="EMBL/GenBank/DDBJ databases">
        <authorList>
            <person name="Liu J."/>
        </authorList>
    </citation>
    <scope>NUCLEOTIDE SEQUENCE</scope>
    <source>
        <strain evidence="2">BAD-6</strain>
    </source>
</reference>
<dbReference type="Pfam" id="PF14903">
    <property type="entry name" value="WG_beta_rep"/>
    <property type="match status" value="3"/>
</dbReference>
<evidence type="ECO:0000313" key="2">
    <source>
        <dbReference type="EMBL" id="MBR0599915.1"/>
    </source>
</evidence>